<dbReference type="PANTHER" id="PTHR14119">
    <property type="entry name" value="HYDROLASE"/>
    <property type="match status" value="1"/>
</dbReference>
<reference evidence="2" key="1">
    <citation type="submission" date="2022-01" db="EMBL/GenBank/DDBJ databases">
        <authorList>
            <person name="Jo J.-H."/>
            <person name="Im W.-T."/>
        </authorList>
    </citation>
    <scope>NUCLEOTIDE SEQUENCE</scope>
    <source>
        <strain evidence="2">XY25</strain>
    </source>
</reference>
<dbReference type="Pfam" id="PF00857">
    <property type="entry name" value="Isochorismatase"/>
    <property type="match status" value="1"/>
</dbReference>
<feature type="domain" description="Isochorismatase-like" evidence="1">
    <location>
        <begin position="8"/>
        <end position="156"/>
    </location>
</feature>
<proteinExistence type="predicted"/>
<evidence type="ECO:0000313" key="2">
    <source>
        <dbReference type="EMBL" id="MCG2576923.1"/>
    </source>
</evidence>
<sequence>MRIQASESLLLVVDLQSGLLPAIDGGEAVLSQATWLVDVARTIGIPMLVTEHCPQRIGLTDSALRARFLAECIVEKTHFSAVTEGALLKAAPAGRRQWVVAGTEAHVCVQQTVLDLLASGHSVFVVDEAVGSRRARDKELALGRMQQNGAEIVSREMVAFEWLESANNPAFRDVLRRFIR</sequence>
<organism evidence="2 3">
    <name type="scientific">Dechloromonas hankyongensis</name>
    <dbReference type="NCBI Taxonomy" id="2908002"/>
    <lineage>
        <taxon>Bacteria</taxon>
        <taxon>Pseudomonadati</taxon>
        <taxon>Pseudomonadota</taxon>
        <taxon>Betaproteobacteria</taxon>
        <taxon>Rhodocyclales</taxon>
        <taxon>Azonexaceae</taxon>
        <taxon>Dechloromonas</taxon>
    </lineage>
</organism>
<dbReference type="PANTHER" id="PTHR14119:SF3">
    <property type="entry name" value="ISOCHORISMATASE DOMAIN-CONTAINING PROTEIN 2"/>
    <property type="match status" value="1"/>
</dbReference>
<dbReference type="InterPro" id="IPR050993">
    <property type="entry name" value="Isochorismatase_domain"/>
</dbReference>
<comment type="caution">
    <text evidence="2">The sequence shown here is derived from an EMBL/GenBank/DDBJ whole genome shotgun (WGS) entry which is preliminary data.</text>
</comment>
<gene>
    <name evidence="2" type="ORF">LZ012_07940</name>
</gene>
<dbReference type="Gene3D" id="3.40.50.850">
    <property type="entry name" value="Isochorismatase-like"/>
    <property type="match status" value="1"/>
</dbReference>
<dbReference type="EMBL" id="JAKLTN010000001">
    <property type="protein sequence ID" value="MCG2576923.1"/>
    <property type="molecule type" value="Genomic_DNA"/>
</dbReference>
<accession>A0ABS9K194</accession>
<dbReference type="RefSeq" id="WP_275709354.1">
    <property type="nucleotide sequence ID" value="NZ_JAKLTN010000001.1"/>
</dbReference>
<name>A0ABS9K194_9RHOO</name>
<evidence type="ECO:0000259" key="1">
    <source>
        <dbReference type="Pfam" id="PF00857"/>
    </source>
</evidence>
<protein>
    <submittedName>
        <fullName evidence="2">Isochorismatase family protein</fullName>
    </submittedName>
</protein>
<dbReference type="Proteomes" id="UP001165384">
    <property type="component" value="Unassembled WGS sequence"/>
</dbReference>
<keyword evidence="3" id="KW-1185">Reference proteome</keyword>
<dbReference type="InterPro" id="IPR000868">
    <property type="entry name" value="Isochorismatase-like_dom"/>
</dbReference>
<dbReference type="InterPro" id="IPR036380">
    <property type="entry name" value="Isochorismatase-like_sf"/>
</dbReference>
<evidence type="ECO:0000313" key="3">
    <source>
        <dbReference type="Proteomes" id="UP001165384"/>
    </source>
</evidence>
<dbReference type="SUPFAM" id="SSF52499">
    <property type="entry name" value="Isochorismatase-like hydrolases"/>
    <property type="match status" value="1"/>
</dbReference>